<dbReference type="EMBL" id="JAUSWH010000008">
    <property type="protein sequence ID" value="MDQ0456447.1"/>
    <property type="molecule type" value="Genomic_DNA"/>
</dbReference>
<dbReference type="CDD" id="cd00854">
    <property type="entry name" value="NagA"/>
    <property type="match status" value="1"/>
</dbReference>
<evidence type="ECO:0000256" key="3">
    <source>
        <dbReference type="ARBA" id="ARBA00022801"/>
    </source>
</evidence>
<accession>A0ABU0IDY6</accession>
<evidence type="ECO:0000313" key="8">
    <source>
        <dbReference type="Proteomes" id="UP001235269"/>
    </source>
</evidence>
<keyword evidence="4 5" id="KW-0119">Carbohydrate metabolism</keyword>
<name>A0ABU0IDY6_9HYPH</name>
<dbReference type="InterPro" id="IPR011059">
    <property type="entry name" value="Metal-dep_hydrolase_composite"/>
</dbReference>
<keyword evidence="3 5" id="KW-0378">Hydrolase</keyword>
<evidence type="ECO:0000259" key="6">
    <source>
        <dbReference type="Pfam" id="PF01979"/>
    </source>
</evidence>
<dbReference type="SUPFAM" id="SSF51338">
    <property type="entry name" value="Composite domain of metallo-dependent hydrolases"/>
    <property type="match status" value="1"/>
</dbReference>
<proteinExistence type="inferred from homology"/>
<comment type="caution">
    <text evidence="7">The sequence shown here is derived from an EMBL/GenBank/DDBJ whole genome shotgun (WGS) entry which is preliminary data.</text>
</comment>
<reference evidence="7 8" key="1">
    <citation type="submission" date="2023-07" db="EMBL/GenBank/DDBJ databases">
        <title>Genomic Encyclopedia of Type Strains, Phase IV (KMG-IV): sequencing the most valuable type-strain genomes for metagenomic binning, comparative biology and taxonomic classification.</title>
        <authorList>
            <person name="Goeker M."/>
        </authorList>
    </citation>
    <scope>NUCLEOTIDE SEQUENCE [LARGE SCALE GENOMIC DNA]</scope>
    <source>
        <strain evidence="7 8">DSM 100301</strain>
    </source>
</reference>
<dbReference type="InterPro" id="IPR032466">
    <property type="entry name" value="Metal_Hydrolase"/>
</dbReference>
<dbReference type="InterPro" id="IPR006680">
    <property type="entry name" value="Amidohydro-rel"/>
</dbReference>
<dbReference type="Pfam" id="PF01979">
    <property type="entry name" value="Amidohydro_1"/>
    <property type="match status" value="1"/>
</dbReference>
<keyword evidence="8" id="KW-1185">Reference proteome</keyword>
<evidence type="ECO:0000313" key="7">
    <source>
        <dbReference type="EMBL" id="MDQ0456447.1"/>
    </source>
</evidence>
<dbReference type="Gene3D" id="3.20.20.140">
    <property type="entry name" value="Metal-dependent hydrolases"/>
    <property type="match status" value="1"/>
</dbReference>
<dbReference type="PANTHER" id="PTHR11113">
    <property type="entry name" value="N-ACETYLGLUCOSAMINE-6-PHOSPHATE DEACETYLASE"/>
    <property type="match status" value="1"/>
</dbReference>
<dbReference type="SUPFAM" id="SSF51556">
    <property type="entry name" value="Metallo-dependent hydrolases"/>
    <property type="match status" value="1"/>
</dbReference>
<dbReference type="PIRSF" id="PIRSF038994">
    <property type="entry name" value="NagA"/>
    <property type="match status" value="1"/>
</dbReference>
<dbReference type="EC" id="3.5.1.25" evidence="7"/>
<evidence type="ECO:0000256" key="4">
    <source>
        <dbReference type="ARBA" id="ARBA00023277"/>
    </source>
</evidence>
<dbReference type="Proteomes" id="UP001235269">
    <property type="component" value="Unassembled WGS sequence"/>
</dbReference>
<dbReference type="PANTHER" id="PTHR11113:SF14">
    <property type="entry name" value="N-ACETYLGLUCOSAMINE-6-PHOSPHATE DEACETYLASE"/>
    <property type="match status" value="1"/>
</dbReference>
<protein>
    <submittedName>
        <fullName evidence="7">N-acetylglucosamine-6-phosphate deacetylase</fullName>
        <ecNumber evidence="7">3.5.1.25</ecNumber>
    </submittedName>
</protein>
<gene>
    <name evidence="7" type="ORF">QO005_002788</name>
</gene>
<evidence type="ECO:0000256" key="5">
    <source>
        <dbReference type="PIRNR" id="PIRNR038994"/>
    </source>
</evidence>
<evidence type="ECO:0000256" key="1">
    <source>
        <dbReference type="ARBA" id="ARBA00010716"/>
    </source>
</evidence>
<sequence>MDNALPDIRAPYAITGGQIFDGTQFQTGQALLVREGKIEARIQQGALPADIALVDASGAFVVPGFVDLQVNGGGGVLLNNDTSLGAIRRICAAHARFGTTALLPTLITDRPDILPEALQAGCEALKAQVPGYLGLHLEGPHLSLARKGTHDPALIRRMTEEDLAFLLDQAGQFGYALTTIAPESVTTAQVRALSEAGYVVSLGHTDERFETFRDYVAAGASIVTHLFNAMSQLTNREPGLVGAGLFLPELSCGLIADGFHVDPACMTLALRAKRGPGRIFLVTDSMSTIGVDDESFELNGRMVYRRNGRLTLADGTLAGADIDMLACLRFVTEKLGVPLPEALNMASLHPAEAIGAASKGALLPGKDADFLFLTPKLELTATWIGGRCVYEAKRS</sequence>
<keyword evidence="2" id="KW-0479">Metal-binding</keyword>
<dbReference type="InterPro" id="IPR003764">
    <property type="entry name" value="GlcNAc_6-P_deAcase"/>
</dbReference>
<dbReference type="NCBIfam" id="TIGR00221">
    <property type="entry name" value="nagA"/>
    <property type="match status" value="1"/>
</dbReference>
<organism evidence="7 8">
    <name type="scientific">Rhizobium paknamense</name>
    <dbReference type="NCBI Taxonomy" id="1206817"/>
    <lineage>
        <taxon>Bacteria</taxon>
        <taxon>Pseudomonadati</taxon>
        <taxon>Pseudomonadota</taxon>
        <taxon>Alphaproteobacteria</taxon>
        <taxon>Hyphomicrobiales</taxon>
        <taxon>Rhizobiaceae</taxon>
        <taxon>Rhizobium/Agrobacterium group</taxon>
        <taxon>Rhizobium</taxon>
    </lineage>
</organism>
<evidence type="ECO:0000256" key="2">
    <source>
        <dbReference type="ARBA" id="ARBA00022723"/>
    </source>
</evidence>
<comment type="similarity">
    <text evidence="1 5">Belongs to the metallo-dependent hydrolases superfamily. NagA family.</text>
</comment>
<dbReference type="Gene3D" id="2.30.40.10">
    <property type="entry name" value="Urease, subunit C, domain 1"/>
    <property type="match status" value="1"/>
</dbReference>
<dbReference type="GO" id="GO:0008448">
    <property type="term" value="F:N-acetylglucosamine-6-phosphate deacetylase activity"/>
    <property type="evidence" value="ECO:0007669"/>
    <property type="project" value="UniProtKB-EC"/>
</dbReference>
<feature type="domain" description="Amidohydrolase-related" evidence="6">
    <location>
        <begin position="60"/>
        <end position="388"/>
    </location>
</feature>